<organism evidence="2">
    <name type="scientific">bioreactor metagenome</name>
    <dbReference type="NCBI Taxonomy" id="1076179"/>
    <lineage>
        <taxon>unclassified sequences</taxon>
        <taxon>metagenomes</taxon>
        <taxon>ecological metagenomes</taxon>
    </lineage>
</organism>
<accession>A0A644TFV8</accession>
<dbReference type="PROSITE" id="PS51186">
    <property type="entry name" value="GNAT"/>
    <property type="match status" value="1"/>
</dbReference>
<dbReference type="PANTHER" id="PTHR43305:SF1">
    <property type="entry name" value="FAMILY N-ACETYLTRANSFERASE, PUTATIVE (AFU_ORTHOLOGUE AFUA_2G01380)-RELATED"/>
    <property type="match status" value="1"/>
</dbReference>
<dbReference type="PANTHER" id="PTHR43305">
    <property type="entry name" value="FAMILY N-ACETYLTRANSFERASE, PUTATIVE (AFU_ORTHOLOGUE AFUA_2G01380)-RELATED"/>
    <property type="match status" value="1"/>
</dbReference>
<comment type="caution">
    <text evidence="2">The sequence shown here is derived from an EMBL/GenBank/DDBJ whole genome shotgun (WGS) entry which is preliminary data.</text>
</comment>
<protein>
    <recommendedName>
        <fullName evidence="1">N-acetyltransferase domain-containing protein</fullName>
    </recommendedName>
</protein>
<dbReference type="Gene3D" id="3.40.630.30">
    <property type="match status" value="1"/>
</dbReference>
<evidence type="ECO:0000313" key="2">
    <source>
        <dbReference type="EMBL" id="MPL64671.1"/>
    </source>
</evidence>
<sequence>MMRMPENIKIEKLSDATVEGAKGLIRKYLDWIQIDLCFQHIEEELEHFPDKYREPEGAFLVARDGEAVVGCVGLKKIGEGICEMKRLFVKDEYKGQGIGKGLADAIVREAKNKGYSRMRLDSLKRMGTAVALYKKLGFKEIGQYVENPIDDAVFLEKEL</sequence>
<dbReference type="Pfam" id="PF00583">
    <property type="entry name" value="Acetyltransf_1"/>
    <property type="match status" value="1"/>
</dbReference>
<name>A0A644TFV8_9ZZZZ</name>
<dbReference type="CDD" id="cd04301">
    <property type="entry name" value="NAT_SF"/>
    <property type="match status" value="1"/>
</dbReference>
<proteinExistence type="predicted"/>
<dbReference type="InterPro" id="IPR052777">
    <property type="entry name" value="Acetyltransferase_Enz"/>
</dbReference>
<dbReference type="EMBL" id="VSSQ01000025">
    <property type="protein sequence ID" value="MPL64671.1"/>
    <property type="molecule type" value="Genomic_DNA"/>
</dbReference>
<dbReference type="InterPro" id="IPR000182">
    <property type="entry name" value="GNAT_dom"/>
</dbReference>
<gene>
    <name evidence="2" type="ORF">SDC9_10328</name>
</gene>
<dbReference type="GO" id="GO:0016747">
    <property type="term" value="F:acyltransferase activity, transferring groups other than amino-acyl groups"/>
    <property type="evidence" value="ECO:0007669"/>
    <property type="project" value="InterPro"/>
</dbReference>
<feature type="domain" description="N-acetyltransferase" evidence="1">
    <location>
        <begin position="8"/>
        <end position="159"/>
    </location>
</feature>
<dbReference type="SUPFAM" id="SSF55729">
    <property type="entry name" value="Acyl-CoA N-acyltransferases (Nat)"/>
    <property type="match status" value="1"/>
</dbReference>
<dbReference type="AlphaFoldDB" id="A0A644TFV8"/>
<evidence type="ECO:0000259" key="1">
    <source>
        <dbReference type="PROSITE" id="PS51186"/>
    </source>
</evidence>
<reference evidence="2" key="1">
    <citation type="submission" date="2019-08" db="EMBL/GenBank/DDBJ databases">
        <authorList>
            <person name="Kucharzyk K."/>
            <person name="Murdoch R.W."/>
            <person name="Higgins S."/>
            <person name="Loffler F."/>
        </authorList>
    </citation>
    <scope>NUCLEOTIDE SEQUENCE</scope>
</reference>
<dbReference type="InterPro" id="IPR016181">
    <property type="entry name" value="Acyl_CoA_acyltransferase"/>
</dbReference>